<feature type="chain" id="PRO_5043931956" description="Secreted protein" evidence="1">
    <location>
        <begin position="36"/>
        <end position="114"/>
    </location>
</feature>
<dbReference type="Proteomes" id="UP001497482">
    <property type="component" value="Chromosome 5"/>
</dbReference>
<reference evidence="2 3" key="1">
    <citation type="submission" date="2024-04" db="EMBL/GenBank/DDBJ databases">
        <authorList>
            <person name="Waldvogel A.-M."/>
            <person name="Schoenle A."/>
        </authorList>
    </citation>
    <scope>NUCLEOTIDE SEQUENCE [LARGE SCALE GENOMIC DNA]</scope>
</reference>
<evidence type="ECO:0008006" key="4">
    <source>
        <dbReference type="Google" id="ProtNLM"/>
    </source>
</evidence>
<sequence>MFGGGCAERGEQTSLARVEMPLLLLLYLPSAPVLAPDEIRKVGQRRAKKGGCGKRTWAEVSCGCWDASSSIPSSDHLAPLLLRRPWPQLHVWSELPSTTEPGEAQYLSWQHPPH</sequence>
<keyword evidence="3" id="KW-1185">Reference proteome</keyword>
<dbReference type="EMBL" id="OZ035827">
    <property type="protein sequence ID" value="CAL1606638.1"/>
    <property type="molecule type" value="Genomic_DNA"/>
</dbReference>
<evidence type="ECO:0000313" key="2">
    <source>
        <dbReference type="EMBL" id="CAL1606638.1"/>
    </source>
</evidence>
<proteinExistence type="predicted"/>
<accession>A0AAV2LZY6</accession>
<gene>
    <name evidence="2" type="ORF">KC01_LOCUS33779</name>
</gene>
<organism evidence="2 3">
    <name type="scientific">Knipowitschia caucasica</name>
    <name type="common">Caucasian dwarf goby</name>
    <name type="synonym">Pomatoschistus caucasicus</name>
    <dbReference type="NCBI Taxonomy" id="637954"/>
    <lineage>
        <taxon>Eukaryota</taxon>
        <taxon>Metazoa</taxon>
        <taxon>Chordata</taxon>
        <taxon>Craniata</taxon>
        <taxon>Vertebrata</taxon>
        <taxon>Euteleostomi</taxon>
        <taxon>Actinopterygii</taxon>
        <taxon>Neopterygii</taxon>
        <taxon>Teleostei</taxon>
        <taxon>Neoteleostei</taxon>
        <taxon>Acanthomorphata</taxon>
        <taxon>Gobiaria</taxon>
        <taxon>Gobiiformes</taxon>
        <taxon>Gobioidei</taxon>
        <taxon>Gobiidae</taxon>
        <taxon>Gobiinae</taxon>
        <taxon>Knipowitschia</taxon>
    </lineage>
</organism>
<evidence type="ECO:0000256" key="1">
    <source>
        <dbReference type="SAM" id="SignalP"/>
    </source>
</evidence>
<name>A0AAV2LZY6_KNICA</name>
<dbReference type="AlphaFoldDB" id="A0AAV2LZY6"/>
<feature type="signal peptide" evidence="1">
    <location>
        <begin position="1"/>
        <end position="35"/>
    </location>
</feature>
<protein>
    <recommendedName>
        <fullName evidence="4">Secreted protein</fullName>
    </recommendedName>
</protein>
<evidence type="ECO:0000313" key="3">
    <source>
        <dbReference type="Proteomes" id="UP001497482"/>
    </source>
</evidence>
<keyword evidence="1" id="KW-0732">Signal</keyword>